<sequence>MSFTKAMGEVVRLPVQHADHANDPVLDLDAPQTASRNAGAGAPPSDPPKLIPSPFSDPGNRDGEADGDDGEVIEGRVLVDQPHAYRPDVTARRLAGESAKRRPIIAPWLRDPNEARATIRWAVGYAGHVTGYHAARIPLYSLRLALRSPRGLYRVAAGTWRWTYDIESRPLRTHAIDRNNDDAYLKLMSERNDRVRARLFVTSAGLAGTGLAAAAVAAASGLTQTVVLAAMVAVLGWLGTPKDKRILDTAVTATKAPKLTSDVVVRALASLGIAEINRAVGKGGEGIAFPSPITRDGPGWRSDIDLPHDVTADAIMEKRKELASGLRRPIGCVWPEAGEEEEHAGRLVLWVGDRPMAKVKQPAWPLAKVGKVDLFTPAPFGTDQRGRFTDVTLMFVSVIIGAIPRMGKTFILRLLALIAALDVRAELHLYDLKGTGDLSALEPVAHAYRAGDDDEDIAYALTDMRALRKEMRRRTKVIRELPKDRCPENKVTTELASDKTLGLHPIVIAVDECQVWFEHKKHGAEFEEICTDLAKRGPATGIVLILATQRPDKAAIPTPISGVAGMRICLKVMDHTANDLILGTSAHKTGLKATMFSLNDKGICYLRGEGDAARIVRSMYIDAPAAETIALRARAMRTATGYLTGYAAGTDLDTTNDSDDGATLLTDITSVTTDTEDKIWSHVIVDRLAELRPPVYGPWAVRPEGASDAEHKTAKATTLAAALKPHGIRTVQVNRTAPNGERENSRGIVRAHILDALDNAATPGR</sequence>
<dbReference type="GO" id="GO:0005524">
    <property type="term" value="F:ATP binding"/>
    <property type="evidence" value="ECO:0007669"/>
    <property type="project" value="UniProtKB-UniRule"/>
</dbReference>
<dbReference type="GO" id="GO:0003677">
    <property type="term" value="F:DNA binding"/>
    <property type="evidence" value="ECO:0007669"/>
    <property type="project" value="InterPro"/>
</dbReference>
<gene>
    <name evidence="6" type="ORF">GNZ18_02525</name>
</gene>
<evidence type="ECO:0000256" key="1">
    <source>
        <dbReference type="ARBA" id="ARBA00022741"/>
    </source>
</evidence>
<keyword evidence="1 3" id="KW-0547">Nucleotide-binding</keyword>
<feature type="region of interest" description="Disordered" evidence="4">
    <location>
        <begin position="15"/>
        <end position="69"/>
    </location>
</feature>
<keyword evidence="2 3" id="KW-0067">ATP-binding</keyword>
<evidence type="ECO:0000313" key="7">
    <source>
        <dbReference type="Proteomes" id="UP000432015"/>
    </source>
</evidence>
<dbReference type="AlphaFoldDB" id="A0A7K1KTZ5"/>
<comment type="caution">
    <text evidence="6">The sequence shown here is derived from an EMBL/GenBank/DDBJ whole genome shotgun (WGS) entry which is preliminary data.</text>
</comment>
<dbReference type="EMBL" id="WOFH01000001">
    <property type="protein sequence ID" value="MUN35477.1"/>
    <property type="molecule type" value="Genomic_DNA"/>
</dbReference>
<proteinExistence type="predicted"/>
<keyword evidence="7" id="KW-1185">Reference proteome</keyword>
<dbReference type="Gene3D" id="3.40.50.300">
    <property type="entry name" value="P-loop containing nucleotide triphosphate hydrolases"/>
    <property type="match status" value="1"/>
</dbReference>
<name>A0A7K1KTZ5_9ACTN</name>
<organism evidence="6 7">
    <name type="scientific">Actinomadura litoris</name>
    <dbReference type="NCBI Taxonomy" id="2678616"/>
    <lineage>
        <taxon>Bacteria</taxon>
        <taxon>Bacillati</taxon>
        <taxon>Actinomycetota</taxon>
        <taxon>Actinomycetes</taxon>
        <taxon>Streptosporangiales</taxon>
        <taxon>Thermomonosporaceae</taxon>
        <taxon>Actinomadura</taxon>
    </lineage>
</organism>
<dbReference type="SUPFAM" id="SSF52540">
    <property type="entry name" value="P-loop containing nucleoside triphosphate hydrolases"/>
    <property type="match status" value="1"/>
</dbReference>
<dbReference type="InterPro" id="IPR050206">
    <property type="entry name" value="FtsK/SpoIIIE/SftA"/>
</dbReference>
<dbReference type="Proteomes" id="UP000432015">
    <property type="component" value="Unassembled WGS sequence"/>
</dbReference>
<dbReference type="InterPro" id="IPR002543">
    <property type="entry name" value="FtsK_dom"/>
</dbReference>
<keyword evidence="6" id="KW-0131">Cell cycle</keyword>
<dbReference type="RefSeq" id="WP_156214416.1">
    <property type="nucleotide sequence ID" value="NZ_WOFH01000001.1"/>
</dbReference>
<dbReference type="PANTHER" id="PTHR22683:SF41">
    <property type="entry name" value="DNA TRANSLOCASE FTSK"/>
    <property type="match status" value="1"/>
</dbReference>
<reference evidence="6 7" key="1">
    <citation type="submission" date="2019-11" db="EMBL/GenBank/DDBJ databases">
        <authorList>
            <person name="Cao P."/>
        </authorList>
    </citation>
    <scope>NUCLEOTIDE SEQUENCE [LARGE SCALE GENOMIC DNA]</scope>
    <source>
        <strain evidence="6 7">NEAU-AAG5</strain>
    </source>
</reference>
<dbReference type="GO" id="GO:0051301">
    <property type="term" value="P:cell division"/>
    <property type="evidence" value="ECO:0007669"/>
    <property type="project" value="UniProtKB-KW"/>
</dbReference>
<evidence type="ECO:0000313" key="6">
    <source>
        <dbReference type="EMBL" id="MUN35477.1"/>
    </source>
</evidence>
<keyword evidence="6" id="KW-0132">Cell division</keyword>
<dbReference type="PANTHER" id="PTHR22683">
    <property type="entry name" value="SPORULATION PROTEIN RELATED"/>
    <property type="match status" value="1"/>
</dbReference>
<feature type="domain" description="FtsK" evidence="5">
    <location>
        <begin position="384"/>
        <end position="579"/>
    </location>
</feature>
<dbReference type="InterPro" id="IPR027417">
    <property type="entry name" value="P-loop_NTPase"/>
</dbReference>
<dbReference type="PROSITE" id="PS50901">
    <property type="entry name" value="FTSK"/>
    <property type="match status" value="1"/>
</dbReference>
<accession>A0A7K1KTZ5</accession>
<evidence type="ECO:0000256" key="2">
    <source>
        <dbReference type="ARBA" id="ARBA00022840"/>
    </source>
</evidence>
<feature type="binding site" evidence="3">
    <location>
        <begin position="402"/>
        <end position="409"/>
    </location>
    <ligand>
        <name>ATP</name>
        <dbReference type="ChEBI" id="CHEBI:30616"/>
    </ligand>
</feature>
<protein>
    <submittedName>
        <fullName evidence="6">Cell division protein FtsK</fullName>
    </submittedName>
</protein>
<evidence type="ECO:0000256" key="3">
    <source>
        <dbReference type="PROSITE-ProRule" id="PRU00289"/>
    </source>
</evidence>
<evidence type="ECO:0000259" key="5">
    <source>
        <dbReference type="PROSITE" id="PS50901"/>
    </source>
</evidence>
<evidence type="ECO:0000256" key="4">
    <source>
        <dbReference type="SAM" id="MobiDB-lite"/>
    </source>
</evidence>